<evidence type="ECO:0000256" key="3">
    <source>
        <dbReference type="ARBA" id="ARBA00022989"/>
    </source>
</evidence>
<dbReference type="EMBL" id="BLLF01002356">
    <property type="protein sequence ID" value="GFH23760.1"/>
    <property type="molecule type" value="Genomic_DNA"/>
</dbReference>
<dbReference type="GO" id="GO:0005886">
    <property type="term" value="C:plasma membrane"/>
    <property type="evidence" value="ECO:0007669"/>
    <property type="project" value="TreeGrafter"/>
</dbReference>
<keyword evidence="3 6" id="KW-1133">Transmembrane helix</keyword>
<feature type="transmembrane region" description="Helical" evidence="6">
    <location>
        <begin position="151"/>
        <end position="172"/>
    </location>
</feature>
<keyword evidence="5 6" id="KW-0472">Membrane</keyword>
<dbReference type="InterPro" id="IPR017927">
    <property type="entry name" value="FAD-bd_FR_type"/>
</dbReference>
<gene>
    <name evidence="8" type="ORF">HaLaN_21425</name>
</gene>
<keyword evidence="2 6" id="KW-0812">Transmembrane</keyword>
<protein>
    <submittedName>
        <fullName evidence="8">NADH oxidoreductase Hcr</fullName>
    </submittedName>
</protein>
<evidence type="ECO:0000259" key="7">
    <source>
        <dbReference type="PROSITE" id="PS51384"/>
    </source>
</evidence>
<name>A0A699ZRK1_HAELA</name>
<feature type="domain" description="FAD-binding FR-type" evidence="7">
    <location>
        <begin position="260"/>
        <end position="373"/>
    </location>
</feature>
<evidence type="ECO:0000256" key="4">
    <source>
        <dbReference type="ARBA" id="ARBA00023002"/>
    </source>
</evidence>
<feature type="transmembrane region" description="Helical" evidence="6">
    <location>
        <begin position="32"/>
        <end position="57"/>
    </location>
</feature>
<dbReference type="Gene3D" id="2.40.30.10">
    <property type="entry name" value="Translation factors"/>
    <property type="match status" value="1"/>
</dbReference>
<evidence type="ECO:0000256" key="5">
    <source>
        <dbReference type="ARBA" id="ARBA00023136"/>
    </source>
</evidence>
<dbReference type="InterPro" id="IPR013130">
    <property type="entry name" value="Fe3_Rdtase_TM_dom"/>
</dbReference>
<feature type="transmembrane region" description="Helical" evidence="6">
    <location>
        <begin position="193"/>
        <end position="215"/>
    </location>
</feature>
<dbReference type="InterPro" id="IPR013112">
    <property type="entry name" value="FAD-bd_8"/>
</dbReference>
<feature type="non-terminal residue" evidence="8">
    <location>
        <position position="1"/>
    </location>
</feature>
<feature type="transmembrane region" description="Helical" evidence="6">
    <location>
        <begin position="227"/>
        <end position="250"/>
    </location>
</feature>
<comment type="subcellular location">
    <subcellularLocation>
        <location evidence="1">Membrane</location>
        <topology evidence="1">Multi-pass membrane protein</topology>
    </subcellularLocation>
</comment>
<dbReference type="GO" id="GO:0016491">
    <property type="term" value="F:oxidoreductase activity"/>
    <property type="evidence" value="ECO:0007669"/>
    <property type="project" value="UniProtKB-KW"/>
</dbReference>
<dbReference type="SUPFAM" id="SSF63380">
    <property type="entry name" value="Riboflavin synthase domain-like"/>
    <property type="match status" value="1"/>
</dbReference>
<sequence length="391" mass="43155">MRDTMTLKFPGDVEVATTLRLLAFYRLPPYGFWEWACGGVTCMDVLLVATWLGLAVLNLYTTIDNSFTRIGVNYGTSPPPSPPAKGFNATLVTAAVACPISAPFLVQRLDSTGKLFGSALRPLVMLMFFPVSRSSFFKWLLGTDFISLVRYHRWMSVGVIVISFIHGSIYMVEWGAAGDITTNFAWDTNKHKVNVVGLLAMIVALVMGFTSTAWFRAHYYWLFSRLHIAGFLVFTICLLMHYKAVVYWILPGLLMYGADRAFRFFQLMNCTRISGKDSLVNANVISLNLKWNKDCCVEPGQTVYLRCPHISWTQSHPFSVADVVKDEAAGGAQVITVHIRAGGAWTTALKKHLLAGDSLLLQVEGPYDTRLTPLPTAPVIVMVAGGMGAGC</sequence>
<keyword evidence="9" id="KW-1185">Reference proteome</keyword>
<accession>A0A699ZRK1</accession>
<dbReference type="PANTHER" id="PTHR11972:SF69">
    <property type="entry name" value="FERRIC REDUCTION OXIDASE 6-RELATED"/>
    <property type="match status" value="1"/>
</dbReference>
<dbReference type="CDD" id="cd06186">
    <property type="entry name" value="NOX_Duox_like_FAD_NADP"/>
    <property type="match status" value="1"/>
</dbReference>
<dbReference type="InterPro" id="IPR017938">
    <property type="entry name" value="Riboflavin_synthase-like_b-brl"/>
</dbReference>
<comment type="caution">
    <text evidence="8">The sequence shown here is derived from an EMBL/GenBank/DDBJ whole genome shotgun (WGS) entry which is preliminary data.</text>
</comment>
<evidence type="ECO:0000313" key="9">
    <source>
        <dbReference type="Proteomes" id="UP000485058"/>
    </source>
</evidence>
<proteinExistence type="predicted"/>
<reference evidence="8 9" key="1">
    <citation type="submission" date="2020-02" db="EMBL/GenBank/DDBJ databases">
        <title>Draft genome sequence of Haematococcus lacustris strain NIES-144.</title>
        <authorList>
            <person name="Morimoto D."/>
            <person name="Nakagawa S."/>
            <person name="Yoshida T."/>
            <person name="Sawayama S."/>
        </authorList>
    </citation>
    <scope>NUCLEOTIDE SEQUENCE [LARGE SCALE GENOMIC DNA]</scope>
    <source>
        <strain evidence="8 9">NIES-144</strain>
    </source>
</reference>
<evidence type="ECO:0000256" key="1">
    <source>
        <dbReference type="ARBA" id="ARBA00004141"/>
    </source>
</evidence>
<dbReference type="InterPro" id="IPR050369">
    <property type="entry name" value="RBOH/FRE"/>
</dbReference>
<dbReference type="PROSITE" id="PS51384">
    <property type="entry name" value="FAD_FR"/>
    <property type="match status" value="1"/>
</dbReference>
<dbReference type="PANTHER" id="PTHR11972">
    <property type="entry name" value="NADPH OXIDASE"/>
    <property type="match status" value="1"/>
</dbReference>
<evidence type="ECO:0000256" key="6">
    <source>
        <dbReference type="SAM" id="Phobius"/>
    </source>
</evidence>
<keyword evidence="4" id="KW-0560">Oxidoreductase</keyword>
<dbReference type="Pfam" id="PF08022">
    <property type="entry name" value="FAD_binding_8"/>
    <property type="match status" value="1"/>
</dbReference>
<organism evidence="8 9">
    <name type="scientific">Haematococcus lacustris</name>
    <name type="common">Green alga</name>
    <name type="synonym">Haematococcus pluvialis</name>
    <dbReference type="NCBI Taxonomy" id="44745"/>
    <lineage>
        <taxon>Eukaryota</taxon>
        <taxon>Viridiplantae</taxon>
        <taxon>Chlorophyta</taxon>
        <taxon>core chlorophytes</taxon>
        <taxon>Chlorophyceae</taxon>
        <taxon>CS clade</taxon>
        <taxon>Chlamydomonadales</taxon>
        <taxon>Haematococcaceae</taxon>
        <taxon>Haematococcus</taxon>
    </lineage>
</organism>
<dbReference type="Pfam" id="PF01794">
    <property type="entry name" value="Ferric_reduct"/>
    <property type="match status" value="1"/>
</dbReference>
<evidence type="ECO:0000313" key="8">
    <source>
        <dbReference type="EMBL" id="GFH23760.1"/>
    </source>
</evidence>
<dbReference type="AlphaFoldDB" id="A0A699ZRK1"/>
<evidence type="ECO:0000256" key="2">
    <source>
        <dbReference type="ARBA" id="ARBA00022692"/>
    </source>
</evidence>
<dbReference type="Proteomes" id="UP000485058">
    <property type="component" value="Unassembled WGS sequence"/>
</dbReference>